<feature type="chain" id="PRO_5047362314" description="DUF3012 domain-containing protein" evidence="1">
    <location>
        <begin position="19"/>
        <end position="58"/>
    </location>
</feature>
<dbReference type="Proteomes" id="UP001157186">
    <property type="component" value="Unassembled WGS sequence"/>
</dbReference>
<evidence type="ECO:0000313" key="3">
    <source>
        <dbReference type="Proteomes" id="UP001157186"/>
    </source>
</evidence>
<reference evidence="2 3" key="1">
    <citation type="submission" date="2023-03" db="EMBL/GenBank/DDBJ databases">
        <title>Draft genome sequence of Thalassotalea insulae KCTC 62186T.</title>
        <authorList>
            <person name="Sawabe T."/>
        </authorList>
    </citation>
    <scope>NUCLEOTIDE SEQUENCE [LARGE SCALE GENOMIC DNA]</scope>
    <source>
        <strain evidence="2 3">KCTC 62186</strain>
    </source>
</reference>
<evidence type="ECO:0000313" key="2">
    <source>
        <dbReference type="EMBL" id="GLX79297.1"/>
    </source>
</evidence>
<dbReference type="Pfam" id="PF11216">
    <property type="entry name" value="DUF3012"/>
    <property type="match status" value="1"/>
</dbReference>
<accession>A0ABQ6GVB2</accession>
<dbReference type="InterPro" id="IPR021379">
    <property type="entry name" value="DUF3012"/>
</dbReference>
<feature type="signal peptide" evidence="1">
    <location>
        <begin position="1"/>
        <end position="18"/>
    </location>
</feature>
<comment type="caution">
    <text evidence="2">The sequence shown here is derived from an EMBL/GenBank/DDBJ whole genome shotgun (WGS) entry which is preliminary data.</text>
</comment>
<gene>
    <name evidence="2" type="ORF">tinsulaeT_26370</name>
</gene>
<keyword evidence="3" id="KW-1185">Reference proteome</keyword>
<organism evidence="2 3">
    <name type="scientific">Thalassotalea insulae</name>
    <dbReference type="NCBI Taxonomy" id="2056778"/>
    <lineage>
        <taxon>Bacteria</taxon>
        <taxon>Pseudomonadati</taxon>
        <taxon>Pseudomonadota</taxon>
        <taxon>Gammaproteobacteria</taxon>
        <taxon>Alteromonadales</taxon>
        <taxon>Colwelliaceae</taxon>
        <taxon>Thalassotalea</taxon>
    </lineage>
</organism>
<proteinExistence type="predicted"/>
<dbReference type="RefSeq" id="WP_284245202.1">
    <property type="nucleotide sequence ID" value="NZ_BSST01000001.1"/>
</dbReference>
<sequence length="58" mass="6633">MYKTLIAIFSLVLFTACAPEVGSKDWCEQLKEKPKGDWSANEATDYTKHCLFKSDDEE</sequence>
<dbReference type="EMBL" id="BSST01000001">
    <property type="protein sequence ID" value="GLX79297.1"/>
    <property type="molecule type" value="Genomic_DNA"/>
</dbReference>
<dbReference type="PROSITE" id="PS51257">
    <property type="entry name" value="PROKAR_LIPOPROTEIN"/>
    <property type="match status" value="1"/>
</dbReference>
<name>A0ABQ6GVB2_9GAMM</name>
<protein>
    <recommendedName>
        <fullName evidence="4">DUF3012 domain-containing protein</fullName>
    </recommendedName>
</protein>
<evidence type="ECO:0000256" key="1">
    <source>
        <dbReference type="SAM" id="SignalP"/>
    </source>
</evidence>
<keyword evidence="1" id="KW-0732">Signal</keyword>
<evidence type="ECO:0008006" key="4">
    <source>
        <dbReference type="Google" id="ProtNLM"/>
    </source>
</evidence>